<dbReference type="InterPro" id="IPR032675">
    <property type="entry name" value="LRR_dom_sf"/>
</dbReference>
<dbReference type="AlphaFoldDB" id="A0A5J4ZK88"/>
<evidence type="ECO:0000313" key="2">
    <source>
        <dbReference type="Proteomes" id="UP000325577"/>
    </source>
</evidence>
<organism evidence="1 2">
    <name type="scientific">Nyssa sinensis</name>
    <dbReference type="NCBI Taxonomy" id="561372"/>
    <lineage>
        <taxon>Eukaryota</taxon>
        <taxon>Viridiplantae</taxon>
        <taxon>Streptophyta</taxon>
        <taxon>Embryophyta</taxon>
        <taxon>Tracheophyta</taxon>
        <taxon>Spermatophyta</taxon>
        <taxon>Magnoliopsida</taxon>
        <taxon>eudicotyledons</taxon>
        <taxon>Gunneridae</taxon>
        <taxon>Pentapetalae</taxon>
        <taxon>asterids</taxon>
        <taxon>Cornales</taxon>
        <taxon>Nyssaceae</taxon>
        <taxon>Nyssa</taxon>
    </lineage>
</organism>
<dbReference type="Gene3D" id="3.80.10.10">
    <property type="entry name" value="Ribonuclease Inhibitor"/>
    <property type="match status" value="1"/>
</dbReference>
<sequence length="205" mass="22541">MFKCLKNLRLSSCSGLDKFPENLKEMECLEKLHVGGTNVMQLPSLIIHLKNLRELNLGGGKQMLSQNFMSLVLPAIFPFTSLRRLGLSDSFLSDEAIPSDLDCLCSSELLVLSKTILSVCLEASVNFLASKSYIRWFANSSCGGQCPSSRRLVDKGKNLFVWSVEQDIEFFKGDGIRSGSDGGCKGIIVLWKTIQAVDGTVAFGY</sequence>
<dbReference type="SUPFAM" id="SSF52047">
    <property type="entry name" value="RNI-like"/>
    <property type="match status" value="1"/>
</dbReference>
<dbReference type="OrthoDB" id="2018313at2759"/>
<name>A0A5J4ZK88_9ASTE</name>
<protein>
    <submittedName>
        <fullName evidence="1">Uncharacterized protein</fullName>
    </submittedName>
</protein>
<gene>
    <name evidence="1" type="ORF">F0562_015400</name>
</gene>
<proteinExistence type="predicted"/>
<dbReference type="EMBL" id="CM018050">
    <property type="protein sequence ID" value="KAA8517912.1"/>
    <property type="molecule type" value="Genomic_DNA"/>
</dbReference>
<reference evidence="1 2" key="1">
    <citation type="submission" date="2019-09" db="EMBL/GenBank/DDBJ databases">
        <title>A chromosome-level genome assembly of the Chinese tupelo Nyssa sinensis.</title>
        <authorList>
            <person name="Yang X."/>
            <person name="Kang M."/>
            <person name="Yang Y."/>
            <person name="Xiong H."/>
            <person name="Wang M."/>
            <person name="Zhang Z."/>
            <person name="Wang Z."/>
            <person name="Wu H."/>
            <person name="Ma T."/>
            <person name="Liu J."/>
            <person name="Xi Z."/>
        </authorList>
    </citation>
    <scope>NUCLEOTIDE SEQUENCE [LARGE SCALE GENOMIC DNA]</scope>
    <source>
        <strain evidence="1">J267</strain>
        <tissue evidence="1">Leaf</tissue>
    </source>
</reference>
<dbReference type="Proteomes" id="UP000325577">
    <property type="component" value="Linkage Group LG7"/>
</dbReference>
<evidence type="ECO:0000313" key="1">
    <source>
        <dbReference type="EMBL" id="KAA8517912.1"/>
    </source>
</evidence>
<accession>A0A5J4ZK88</accession>
<keyword evidence="2" id="KW-1185">Reference proteome</keyword>